<dbReference type="SUPFAM" id="SSF51110">
    <property type="entry name" value="alpha-D-mannose-specific plant lectins"/>
    <property type="match status" value="1"/>
</dbReference>
<dbReference type="EMBL" id="FNIE01000014">
    <property type="protein sequence ID" value="SDO95308.1"/>
    <property type="molecule type" value="Genomic_DNA"/>
</dbReference>
<organism evidence="3 4">
    <name type="scientific">Actinacidiphila guanduensis</name>
    <dbReference type="NCBI Taxonomy" id="310781"/>
    <lineage>
        <taxon>Bacteria</taxon>
        <taxon>Bacillati</taxon>
        <taxon>Actinomycetota</taxon>
        <taxon>Actinomycetes</taxon>
        <taxon>Kitasatosporales</taxon>
        <taxon>Streptomycetaceae</taxon>
        <taxon>Actinacidiphila</taxon>
    </lineage>
</organism>
<dbReference type="Gene3D" id="2.180.10.10">
    <property type="entry name" value="RHS repeat-associated core"/>
    <property type="match status" value="2"/>
</dbReference>
<name>A0A1H0NS27_9ACTN</name>
<dbReference type="STRING" id="310781.SAMN05216259_114163"/>
<feature type="compositionally biased region" description="Polar residues" evidence="1">
    <location>
        <begin position="1914"/>
        <end position="1927"/>
    </location>
</feature>
<dbReference type="Gene3D" id="2.90.10.10">
    <property type="entry name" value="Bulb-type lectin domain"/>
    <property type="match status" value="1"/>
</dbReference>
<feature type="region of interest" description="Disordered" evidence="1">
    <location>
        <begin position="1914"/>
        <end position="1958"/>
    </location>
</feature>
<gene>
    <name evidence="3" type="ORF">SAMN05216259_114163</name>
</gene>
<feature type="compositionally biased region" description="Low complexity" evidence="1">
    <location>
        <begin position="2034"/>
        <end position="2048"/>
    </location>
</feature>
<proteinExistence type="predicted"/>
<feature type="compositionally biased region" description="Polar residues" evidence="1">
    <location>
        <begin position="2001"/>
        <end position="2025"/>
    </location>
</feature>
<dbReference type="InterPro" id="IPR031325">
    <property type="entry name" value="RHS_repeat"/>
</dbReference>
<feature type="compositionally biased region" description="Polar residues" evidence="1">
    <location>
        <begin position="1220"/>
        <end position="1234"/>
    </location>
</feature>
<reference evidence="3 4" key="1">
    <citation type="submission" date="2016-10" db="EMBL/GenBank/DDBJ databases">
        <authorList>
            <person name="de Groot N.N."/>
        </authorList>
    </citation>
    <scope>NUCLEOTIDE SEQUENCE [LARGE SCALE GENOMIC DNA]</scope>
    <source>
        <strain evidence="3 4">CGMCC 4.2022</strain>
    </source>
</reference>
<evidence type="ECO:0000313" key="4">
    <source>
        <dbReference type="Proteomes" id="UP000199341"/>
    </source>
</evidence>
<protein>
    <submittedName>
        <fullName evidence="3">RHS repeat-associated core domain-containing protein</fullName>
    </submittedName>
</protein>
<dbReference type="InterPro" id="IPR006530">
    <property type="entry name" value="YD"/>
</dbReference>
<evidence type="ECO:0000259" key="2">
    <source>
        <dbReference type="PROSITE" id="PS50927"/>
    </source>
</evidence>
<dbReference type="InterPro" id="IPR036426">
    <property type="entry name" value="Bulb-type_lectin_dom_sf"/>
</dbReference>
<sequence>MSVQLACGGRVLAWERTPLVGIWRAFTRPDRSGRYRLSTMVTVTVTVLSLTASTAVAQGFEPRPHNGQKLWNGIVAPAKQASHTGRRVRANGPLKQQLAKGAAPLQTHRVTRTAWPSATSTSISLLRTVPASPTPTHRTAPEYAGSPVGADPSPSRSAQQQQQHRARFQAAPAAVRAGSSPVSVAPVAKASTAGRTFATAHDAASAGLATKVTVRVAGHDQAERAGVDGLLAAVSRSDGSTGDAKVRVTVNYGSFAHAYGGGYASRLRLVSLPTCVLTTPQRQGCDAATPLATSVSAADQTLSAQVTLNGTDTAGSQARSASAAPMAVVAAVSTASGSQGSFTASDPATGSGTWTQSSDGGFVYSYPIQMPTALGGSTPTVDLGYDSQAVDGETAARDGQQDDWIGDGWEYTPGYIQQSFRSCGNDGVDALKKSGDSCWGGYQLTLSYGSSSGVLVPIGVQSGVAGEIQAFKLQNDDDTLVQEFSGASNGVFQGAYFKVTSTDGATAYFGLNHAPSAAGGVGGNGDAATNSAWGVPVYCPKSSDPCYDSSKGSASQATMGYRFNLDFETDPLGDLTRYDWATETGYYNMGAGQATNGTGTITPYVRSGHLTKISYGYQLADEAAGRTASAQVTFSSVTRCEVSAAFPASKCTAANLTEANAPNWPDVPYDLNCSASDSADTQTTTTQAGTCYQTSPTFWTTNRLSTIATAVRVGGVWKTVDDYKLTQTYSDAGAVDPVTGSTVDPGDAGSLQSVMWFQEIQRAGGDALGGTSGTLKTNPVVFQGEEVDNRVNDDMTGDTSNEPPLYHPRISAVITDTGDSINVDYNPPSCAGSATPSAPDANTSSCYPVYTTDPAAETPTLEWFNKTTVHSVTVHDQVSDSPDQTTTYSYADPAWHRDDSDLTDDRYRTWDQFRGFRTVTVQTGNSATNQAGTQGSNPVADLLTQTTSTYAQGMDGDYKADGSQRSVSIPISAGGAIAETVPDSNNLAGTVLKTDTYTKAGGTVESSTVTEPPTLTTTVSVNRTAWTSKDPAPATLSTLPPLRAYRTTQTASDGYDLLSGSQGWRHTRTVTDYDSHARVTSVDNLGDVSIPSQETCTLTSYATPPAADPMMLDYPDESQEVAGPCSTTPSASAPPISDVRTLYDGDGTPTSPGTFGTLNTTGLASATQQMTAWPAGGQPQWTVESATSYDQYGRVTTTYDERGNKTTTSYTPASAGELPSATSTVTTPVDGSAQWKTSETLDPERGLTLASTDVNGGVTSYVYDPLGRATEVWGPGHPKAGNTSTPQETYTYAVDPGAQVDTDGTVTDPGAPSSVTTKTLLDDGYYSTTITILDGMMQQRETQANALTDTGFASDPSGTSGSGASERLVSDTFYDDHGWAWDSYPAYYDDTSGPTTTMAELPQSSAPVQSVTVFDGMGRATAAQTVTQGNQVQWQSTTNYAGADEAIATSPAGGPTTRTFTDALGRTTRTVVEDTDAAVSLTEGQILTSGSQLASASSRLEMQPGGDLVLSSLASGKTLWHSGTSTPGSHAQLGSDGNLDVVTPTGAVTNISGLTSATGNTLRLGNDGSLAVDSSGGTALWTSGTAGQASAADSTTTYSYYSSGQVKSVQDSAGNTWSATYDLLGQKTSQTDPNIGKTVYGPYDESGNLLQTTDPAGNTLSYHYDWDNRQVEVDSGAYTDHPAAGAKLDSTVYDTLRKGAQTSATSYVYPSGSTTPNTYITGVTGYNAFGKPTGAYVSIPAADGFAQPALPDGAHETTSAGRTVFEQDASYTTTTGLLNNESFGTDGGLPAEQLAYSYNAMGEFSGLGTNTRSAYVDDSVHDGYGHTISTTYGGTGEELMTTADYDQATGRLLDTSASLQQSDAEVDRTDYRYNAAGEITAVDDWQIAEGAHDLQCFDYNSLQRLTQAWTDTGTITEDPSQQSQTSVPAGGLGGCTSASPTATANPAHPNQTTVGGPAPYWQSYSYDLLGDRTELVQHDPAGNSAANTVQQVDYPGVDATKATTDPNRAGSVTTTGPATDSSQQLGYDDAGDTITRTTNSTGTGAGTTHQALTYDVQGRTATATTTGPDGTTHTSSYLYGGDGSLLEQDDDGTKTLFLFGGAEQITLNTQGGTSTENAIRSYTGPDGTEIIRDSSGKLSYQLAGLQGTGTLLVNAANDAVTRRFYDPYGNTRGAIPSAWVSPYDTRGFLNQPSDPGSGLDLLGARQYDPVQGRFLSPDPIFEAGDPSQMGGYTYAADNPASGSDPTGMDNWWADPTVNTPTTPDAPPITQHQAQEEGFGADCTATTCSDYNAQQADADRAAIEAQSKKEAASAARAKLEKGAVAEAAHRHCSWYNVGCQVEVHAEQILLAVLIGLAIAAAIALVATAPEIALAAGSAFLEASAGGAGASMATVAASAAGVSVAAETAGLDTVAAGSAVVADLAGADSFTAGRGGGAGTSGRSSSPGLTRRTANTGAFSDLQVPMQKRTVKQVARDAGVSLDGVKVKINRDTDLIGRGLYGHTSPDGTITLYPDAFSSTENLVRTIGHERMHVMQIQLYGPASSLEQEAAWERAAYGSEDQFWSFFSGRLG</sequence>
<keyword evidence="4" id="KW-1185">Reference proteome</keyword>
<dbReference type="Pfam" id="PF05593">
    <property type="entry name" value="RHS_repeat"/>
    <property type="match status" value="1"/>
</dbReference>
<accession>A0A1H0NS27</accession>
<dbReference type="InterPro" id="IPR001480">
    <property type="entry name" value="Bulb-type_lectin_dom"/>
</dbReference>
<evidence type="ECO:0000313" key="3">
    <source>
        <dbReference type="EMBL" id="SDO95308.1"/>
    </source>
</evidence>
<dbReference type="SMART" id="SM00108">
    <property type="entry name" value="B_lectin"/>
    <property type="match status" value="1"/>
</dbReference>
<feature type="region of interest" description="Disordered" evidence="1">
    <location>
        <begin position="1203"/>
        <end position="1234"/>
    </location>
</feature>
<feature type="region of interest" description="Disordered" evidence="1">
    <location>
        <begin position="126"/>
        <end position="182"/>
    </location>
</feature>
<dbReference type="NCBIfam" id="TIGR01643">
    <property type="entry name" value="YD_repeat_2x"/>
    <property type="match status" value="1"/>
</dbReference>
<evidence type="ECO:0000256" key="1">
    <source>
        <dbReference type="SAM" id="MobiDB-lite"/>
    </source>
</evidence>
<feature type="region of interest" description="Disordered" evidence="1">
    <location>
        <begin position="2000"/>
        <end position="2027"/>
    </location>
</feature>
<dbReference type="PANTHER" id="PTHR32305">
    <property type="match status" value="1"/>
</dbReference>
<dbReference type="InterPro" id="IPR050708">
    <property type="entry name" value="T6SS_VgrG/RHS"/>
</dbReference>
<dbReference type="PROSITE" id="PS50927">
    <property type="entry name" value="BULB_LECTIN"/>
    <property type="match status" value="1"/>
</dbReference>
<dbReference type="NCBIfam" id="TIGR03696">
    <property type="entry name" value="Rhs_assc_core"/>
    <property type="match status" value="1"/>
</dbReference>
<dbReference type="PANTHER" id="PTHR32305:SF17">
    <property type="entry name" value="TRNA NUCLEASE WAPA"/>
    <property type="match status" value="1"/>
</dbReference>
<dbReference type="Proteomes" id="UP000199341">
    <property type="component" value="Unassembled WGS sequence"/>
</dbReference>
<feature type="region of interest" description="Disordered" evidence="1">
    <location>
        <begin position="2034"/>
        <end position="2053"/>
    </location>
</feature>
<feature type="compositionally biased region" description="Low complexity" evidence="1">
    <location>
        <begin position="152"/>
        <end position="174"/>
    </location>
</feature>
<dbReference type="InterPro" id="IPR022385">
    <property type="entry name" value="Rhs_assc_core"/>
</dbReference>
<feature type="compositionally biased region" description="Low complexity" evidence="1">
    <location>
        <begin position="1936"/>
        <end position="1953"/>
    </location>
</feature>
<feature type="region of interest" description="Disordered" evidence="1">
    <location>
        <begin position="2432"/>
        <end position="2451"/>
    </location>
</feature>
<feature type="domain" description="Bulb-type lectin" evidence="2">
    <location>
        <begin position="1478"/>
        <end position="1621"/>
    </location>
</feature>